<dbReference type="GeneID" id="111125646"/>
<organism evidence="3 5">
    <name type="scientific">Crassostrea virginica</name>
    <name type="common">Eastern oyster</name>
    <dbReference type="NCBI Taxonomy" id="6565"/>
    <lineage>
        <taxon>Eukaryota</taxon>
        <taxon>Metazoa</taxon>
        <taxon>Spiralia</taxon>
        <taxon>Lophotrochozoa</taxon>
        <taxon>Mollusca</taxon>
        <taxon>Bivalvia</taxon>
        <taxon>Autobranchia</taxon>
        <taxon>Pteriomorphia</taxon>
        <taxon>Ostreida</taxon>
        <taxon>Ostreoidea</taxon>
        <taxon>Ostreidae</taxon>
        <taxon>Crassostrea</taxon>
    </lineage>
</organism>
<dbReference type="InterPro" id="IPR006047">
    <property type="entry name" value="GH13_cat_dom"/>
</dbReference>
<reference evidence="4 5" key="1">
    <citation type="submission" date="2025-04" db="UniProtKB">
        <authorList>
            <consortium name="RefSeq"/>
        </authorList>
    </citation>
    <scope>IDENTIFICATION</scope>
    <source>
        <tissue evidence="4 5">Whole sample</tissue>
    </source>
</reference>
<keyword evidence="1" id="KW-0325">Glycoprotein</keyword>
<dbReference type="RefSeq" id="XP_022325362.1">
    <property type="nucleotide sequence ID" value="XM_022469654.1"/>
</dbReference>
<dbReference type="GO" id="GO:0005975">
    <property type="term" value="P:carbohydrate metabolic process"/>
    <property type="evidence" value="ECO:0007669"/>
    <property type="project" value="InterPro"/>
</dbReference>
<name>A0A8B8DEJ1_CRAVI</name>
<dbReference type="Proteomes" id="UP000694844">
    <property type="component" value="Chromosome 3"/>
</dbReference>
<dbReference type="RefSeq" id="XP_022325360.1">
    <property type="nucleotide sequence ID" value="XM_022469652.1"/>
</dbReference>
<dbReference type="Pfam" id="PF00128">
    <property type="entry name" value="Alpha-amylase"/>
    <property type="match status" value="1"/>
</dbReference>
<dbReference type="AlphaFoldDB" id="A0A8B8DEJ1"/>
<dbReference type="Gene3D" id="3.90.400.10">
    <property type="entry name" value="Oligo-1,6-glucosidase, Domain 2"/>
    <property type="match status" value="1"/>
</dbReference>
<dbReference type="OrthoDB" id="1740265at2759"/>
<dbReference type="PANTHER" id="PTHR10357:SF179">
    <property type="entry name" value="NEUTRAL AND BASIC AMINO ACID TRANSPORT PROTEIN RBAT"/>
    <property type="match status" value="1"/>
</dbReference>
<gene>
    <name evidence="4 5 6" type="primary">LOC111125646</name>
</gene>
<evidence type="ECO:0000313" key="5">
    <source>
        <dbReference type="RefSeq" id="XP_022325361.1"/>
    </source>
</evidence>
<accession>A0A8B8DEJ1</accession>
<evidence type="ECO:0000259" key="2">
    <source>
        <dbReference type="SMART" id="SM00642"/>
    </source>
</evidence>
<dbReference type="RefSeq" id="XP_022325361.1">
    <property type="nucleotide sequence ID" value="XM_022469653.1"/>
</dbReference>
<evidence type="ECO:0000313" key="6">
    <source>
        <dbReference type="RefSeq" id="XP_022325362.1"/>
    </source>
</evidence>
<evidence type="ECO:0000313" key="3">
    <source>
        <dbReference type="Proteomes" id="UP000694844"/>
    </source>
</evidence>
<dbReference type="InterPro" id="IPR045857">
    <property type="entry name" value="O16G_dom_2"/>
</dbReference>
<dbReference type="SMART" id="SM00642">
    <property type="entry name" value="Aamy"/>
    <property type="match status" value="1"/>
</dbReference>
<protein>
    <submittedName>
        <fullName evidence="4 5">Alpha-glucosidase-like</fullName>
    </submittedName>
</protein>
<dbReference type="PANTHER" id="PTHR10357">
    <property type="entry name" value="ALPHA-AMYLASE FAMILY MEMBER"/>
    <property type="match status" value="1"/>
</dbReference>
<keyword evidence="3" id="KW-1185">Reference proteome</keyword>
<feature type="domain" description="Glycosyl hydrolase family 13 catalytic" evidence="2">
    <location>
        <begin position="57"/>
        <end position="445"/>
    </location>
</feature>
<evidence type="ECO:0000313" key="4">
    <source>
        <dbReference type="RefSeq" id="XP_022325360.1"/>
    </source>
</evidence>
<proteinExistence type="predicted"/>
<dbReference type="SUPFAM" id="SSF51445">
    <property type="entry name" value="(Trans)glycosidases"/>
    <property type="match status" value="1"/>
</dbReference>
<dbReference type="KEGG" id="cvn:111125646"/>
<dbReference type="Gene3D" id="3.20.20.80">
    <property type="entry name" value="Glycosidases"/>
    <property type="match status" value="1"/>
</dbReference>
<dbReference type="InterPro" id="IPR017853">
    <property type="entry name" value="GH"/>
</dbReference>
<dbReference type="FunFam" id="3.90.400.10:FF:000001">
    <property type="entry name" value="Maltase A3, isoform A"/>
    <property type="match status" value="1"/>
</dbReference>
<sequence>MASSKNFCESTKCLFVVLIAVAAAVATICVVTLTDKTLREKKAVNSQPWWQTSIVYQIYPRSFQDSDGDGTGDLKGIKERLGYISDLGVGAVWLSPFFVSPMRDFGYDVQNYTDVDPLFGTLGDFEDLIKEAHKKNIKIILDFVPNHTSNESYWFYMSERGDWHYRDYYVWNDGINCSTGCKDTGGRRPPNNWLSVFGGSAWKWSAIRQKFYYHAFLDSQPDLNLRNQAVQDELKEVLKFWLRQEVDGFRADALKFMFESENVTQNELGLKDSFAWYEDDDHNLTTNFPEIYGILKDWRSVLDDFGKDKFLIAESYGISNEIRNEYYESGAVPFNFALIQYLNDSCNAMCMKTVINDSLSGLKENYWPNFVIGNHDNSRVANRFGPETIDAFNMLLLTLPGTPTTYYGEAIGMRDTMYSYSETKDPAGLQFNETLYLEHTRDPERSPMQWDDSPNAGFTNGTPWLRVNSNYKIINVKLENRRKTPIWTFINSWRRYDRTRPLRTNT</sequence>
<evidence type="ECO:0000256" key="1">
    <source>
        <dbReference type="ARBA" id="ARBA00023180"/>
    </source>
</evidence>